<evidence type="ECO:0000313" key="2">
    <source>
        <dbReference type="Proteomes" id="UP000198979"/>
    </source>
</evidence>
<name>A0A1I0U757_9BACL</name>
<evidence type="ECO:0000313" key="1">
    <source>
        <dbReference type="EMBL" id="SFA59919.1"/>
    </source>
</evidence>
<dbReference type="RefSeq" id="WP_091705230.1">
    <property type="nucleotide sequence ID" value="NZ_FOJQ01000098.1"/>
</dbReference>
<accession>A0A1I0U757</accession>
<dbReference type="EMBL" id="FOJQ01000098">
    <property type="protein sequence ID" value="SFA59919.1"/>
    <property type="molecule type" value="Genomic_DNA"/>
</dbReference>
<sequence>MSYEVKYRVAEQRPYININFQRWNPAHFPSVYKDHRAELSNVFNQFFDWIFKQVRDVRDKLTSSNQSEYLRSKANQVYTWFETDGYKMFQEFEKNLNPFSIHRSQLERVEKSISLFKKRYDYQLNSEDYDHLLDWLMELPYLFKQRLTMFQILSDYR</sequence>
<dbReference type="AlphaFoldDB" id="A0A1I0U757"/>
<gene>
    <name evidence="1" type="ORF">SAMN05216169_10981</name>
</gene>
<dbReference type="Proteomes" id="UP000198979">
    <property type="component" value="Unassembled WGS sequence"/>
</dbReference>
<proteinExistence type="predicted"/>
<keyword evidence="2" id="KW-1185">Reference proteome</keyword>
<protein>
    <submittedName>
        <fullName evidence="1">Uncharacterized protein</fullName>
    </submittedName>
</protein>
<organism evidence="1 2">
    <name type="scientific">Anoxybacillus pushchinoensis</name>
    <dbReference type="NCBI Taxonomy" id="150248"/>
    <lineage>
        <taxon>Bacteria</taxon>
        <taxon>Bacillati</taxon>
        <taxon>Bacillota</taxon>
        <taxon>Bacilli</taxon>
        <taxon>Bacillales</taxon>
        <taxon>Anoxybacillaceae</taxon>
        <taxon>Anoxybacillus</taxon>
    </lineage>
</organism>
<reference evidence="2" key="1">
    <citation type="submission" date="2016-10" db="EMBL/GenBank/DDBJ databases">
        <authorList>
            <person name="Varghese N."/>
            <person name="Submissions S."/>
        </authorList>
    </citation>
    <scope>NUCLEOTIDE SEQUENCE [LARGE SCALE GENOMIC DNA]</scope>
    <source>
        <strain evidence="2">K1</strain>
    </source>
</reference>